<evidence type="ECO:0000256" key="1">
    <source>
        <dbReference type="ARBA" id="ARBA00006975"/>
    </source>
</evidence>
<dbReference type="SUPFAM" id="SSF50129">
    <property type="entry name" value="GroES-like"/>
    <property type="match status" value="1"/>
</dbReference>
<dbReference type="GO" id="GO:0044183">
    <property type="term" value="F:protein folding chaperone"/>
    <property type="evidence" value="ECO:0007669"/>
    <property type="project" value="InterPro"/>
</dbReference>
<dbReference type="EMBL" id="PISP01000003">
    <property type="protein sequence ID" value="PKD43357.1"/>
    <property type="molecule type" value="Genomic_DNA"/>
</dbReference>
<sequence length="125" mass="14233">MIQDYLNSVDKFIIIGDRVLVKPREMETHTKSGLVLPATVKEKEEIQSGYIIKTGPGYPIPSVEADEPWKAETNPTKYMGMQAREGDLAIFLKSQAHEIEFENEKFLIIPHAAILLLIRDDHELE</sequence>
<gene>
    <name evidence="3" type="ORF">CWD77_12170</name>
</gene>
<reference evidence="3 4" key="1">
    <citation type="submission" date="2017-11" db="EMBL/GenBank/DDBJ databases">
        <title>Rhodohalobacter 15182 sp. nov., isolated from a salt lake.</title>
        <authorList>
            <person name="Han S."/>
        </authorList>
    </citation>
    <scope>NUCLEOTIDE SEQUENCE [LARGE SCALE GENOMIC DNA]</scope>
    <source>
        <strain evidence="3 4">15182</strain>
    </source>
</reference>
<evidence type="ECO:0000256" key="2">
    <source>
        <dbReference type="ARBA" id="ARBA00023186"/>
    </source>
</evidence>
<dbReference type="SMART" id="SM00883">
    <property type="entry name" value="Cpn10"/>
    <property type="match status" value="1"/>
</dbReference>
<dbReference type="InterPro" id="IPR011032">
    <property type="entry name" value="GroES-like_sf"/>
</dbReference>
<dbReference type="CDD" id="cd00320">
    <property type="entry name" value="cpn10"/>
    <property type="match status" value="1"/>
</dbReference>
<proteinExistence type="inferred from homology"/>
<accession>A0A2N0VGP9</accession>
<protein>
    <submittedName>
        <fullName evidence="3">Chaperonin</fullName>
    </submittedName>
</protein>
<dbReference type="InterPro" id="IPR037124">
    <property type="entry name" value="Chaperonin_GroES_sf"/>
</dbReference>
<dbReference type="OrthoDB" id="9801482at2"/>
<dbReference type="InterPro" id="IPR020818">
    <property type="entry name" value="Chaperonin_GroES"/>
</dbReference>
<name>A0A2N0VGP9_9BACT</name>
<comment type="similarity">
    <text evidence="1">Belongs to the GroES chaperonin family.</text>
</comment>
<dbReference type="AlphaFoldDB" id="A0A2N0VGP9"/>
<dbReference type="GO" id="GO:0005524">
    <property type="term" value="F:ATP binding"/>
    <property type="evidence" value="ECO:0007669"/>
    <property type="project" value="InterPro"/>
</dbReference>
<organism evidence="3 4">
    <name type="scientific">Rhodohalobacter barkolensis</name>
    <dbReference type="NCBI Taxonomy" id="2053187"/>
    <lineage>
        <taxon>Bacteria</taxon>
        <taxon>Pseudomonadati</taxon>
        <taxon>Balneolota</taxon>
        <taxon>Balneolia</taxon>
        <taxon>Balneolales</taxon>
        <taxon>Balneolaceae</taxon>
        <taxon>Rhodohalobacter</taxon>
    </lineage>
</organism>
<dbReference type="Pfam" id="PF00166">
    <property type="entry name" value="Cpn10"/>
    <property type="match status" value="1"/>
</dbReference>
<keyword evidence="2" id="KW-0143">Chaperone</keyword>
<keyword evidence="4" id="KW-1185">Reference proteome</keyword>
<evidence type="ECO:0000313" key="4">
    <source>
        <dbReference type="Proteomes" id="UP000233398"/>
    </source>
</evidence>
<dbReference type="RefSeq" id="WP_101073832.1">
    <property type="nucleotide sequence ID" value="NZ_PISP01000003.1"/>
</dbReference>
<comment type="caution">
    <text evidence="3">The sequence shown here is derived from an EMBL/GenBank/DDBJ whole genome shotgun (WGS) entry which is preliminary data.</text>
</comment>
<dbReference type="Gene3D" id="2.30.33.40">
    <property type="entry name" value="GroES chaperonin"/>
    <property type="match status" value="1"/>
</dbReference>
<dbReference type="Proteomes" id="UP000233398">
    <property type="component" value="Unassembled WGS sequence"/>
</dbReference>
<evidence type="ECO:0000313" key="3">
    <source>
        <dbReference type="EMBL" id="PKD43357.1"/>
    </source>
</evidence>